<dbReference type="AlphaFoldDB" id="A0A5E4PKX6"/>
<dbReference type="RefSeq" id="WP_148340183.1">
    <property type="nucleotide sequence ID" value="NZ_LR699119.1"/>
</dbReference>
<proteinExistence type="predicted"/>
<keyword evidence="1" id="KW-0732">Signal</keyword>
<feature type="chain" id="PRO_5023112429" evidence="1">
    <location>
        <begin position="29"/>
        <end position="165"/>
    </location>
</feature>
<dbReference type="EMBL" id="LR699119">
    <property type="protein sequence ID" value="VVC76902.1"/>
    <property type="molecule type" value="Genomic_DNA"/>
</dbReference>
<accession>A0A5E4PKX6</accession>
<keyword evidence="3" id="KW-1185">Reference proteome</keyword>
<dbReference type="OrthoDB" id="9932859at2"/>
<sequence>MMPAKKLLVRISMFLGLCLCAPFSFAQADEEVLGQTIQIYTRFHSFIGKPIWTLIIRDIDHNQNIPYLFDIRKGGNHWVAFTFGRNYLITVSRLQIETYRSRYNKFKNYRINDFCNLESNGRIIRGRSMYITIDGDLSPYSNTYTCHVSSYPDENFYIYNPDSTS</sequence>
<evidence type="ECO:0000256" key="1">
    <source>
        <dbReference type="SAM" id="SignalP"/>
    </source>
</evidence>
<name>A0A5E4PKX6_9COXI</name>
<evidence type="ECO:0000313" key="3">
    <source>
        <dbReference type="Proteomes" id="UP000324194"/>
    </source>
</evidence>
<feature type="signal peptide" evidence="1">
    <location>
        <begin position="1"/>
        <end position="28"/>
    </location>
</feature>
<organism evidence="2 3">
    <name type="scientific">Aquicella siphonis</name>
    <dbReference type="NCBI Taxonomy" id="254247"/>
    <lineage>
        <taxon>Bacteria</taxon>
        <taxon>Pseudomonadati</taxon>
        <taxon>Pseudomonadota</taxon>
        <taxon>Gammaproteobacteria</taxon>
        <taxon>Legionellales</taxon>
        <taxon>Coxiellaceae</taxon>
        <taxon>Aquicella</taxon>
    </lineage>
</organism>
<gene>
    <name evidence="2" type="ORF">AQUSIP_22290</name>
</gene>
<evidence type="ECO:0000313" key="2">
    <source>
        <dbReference type="EMBL" id="VVC76902.1"/>
    </source>
</evidence>
<dbReference type="Proteomes" id="UP000324194">
    <property type="component" value="Chromosome 1"/>
</dbReference>
<protein>
    <submittedName>
        <fullName evidence="2">Uncharacterized protein</fullName>
    </submittedName>
</protein>
<reference evidence="2 3" key="1">
    <citation type="submission" date="2019-08" db="EMBL/GenBank/DDBJ databases">
        <authorList>
            <person name="Guy L."/>
        </authorList>
    </citation>
    <scope>NUCLEOTIDE SEQUENCE [LARGE SCALE GENOMIC DNA]</scope>
    <source>
        <strain evidence="2 3">SGT-108</strain>
    </source>
</reference>
<dbReference type="KEGG" id="asip:AQUSIP_22290"/>